<accession>A0ABW6TE42</accession>
<evidence type="ECO:0000256" key="2">
    <source>
        <dbReference type="SAM" id="Phobius"/>
    </source>
</evidence>
<evidence type="ECO:0000256" key="1">
    <source>
        <dbReference type="ARBA" id="ARBA00022729"/>
    </source>
</evidence>
<dbReference type="RefSeq" id="WP_195021871.1">
    <property type="nucleotide sequence ID" value="NZ_JADLPS010000001.1"/>
</dbReference>
<keyword evidence="2" id="KW-1133">Transmembrane helix</keyword>
<keyword evidence="5" id="KW-1185">Reference proteome</keyword>
<name>A0ABW6TE42_9NOCA</name>
<feature type="domain" description="DUF4352" evidence="3">
    <location>
        <begin position="89"/>
        <end position="205"/>
    </location>
</feature>
<dbReference type="InterPro" id="IPR029050">
    <property type="entry name" value="Immunoprotect_excell_Ig-like"/>
</dbReference>
<keyword evidence="2" id="KW-0812">Transmembrane</keyword>
<dbReference type="Proteomes" id="UP001602089">
    <property type="component" value="Unassembled WGS sequence"/>
</dbReference>
<evidence type="ECO:0000313" key="5">
    <source>
        <dbReference type="Proteomes" id="UP001602089"/>
    </source>
</evidence>
<sequence length="221" mass="22974">MSSDTEPAASAPVIGHSTRVLVLSIVLAVVAGAGVASAVFIALSDSDGTSAIPATSSQRSAIATAPAAAATTAAQSGSNLLPQGTPAVLNSAKITVTSVTTTNFLRANKTYYGAEDRSPQAGGKFIVVDANVENTGTKSMDLTCGYPIVNKLYDTQRRQFDTVHDLAYIVGNPECNANLQPGFSSRMMWVYEIPSTATPFAVLFQDYDKPAVTAYVDGTAK</sequence>
<dbReference type="EMBL" id="JBIATK010000004">
    <property type="protein sequence ID" value="MFF4024426.1"/>
    <property type="molecule type" value="Genomic_DNA"/>
</dbReference>
<feature type="transmembrane region" description="Helical" evidence="2">
    <location>
        <begin position="20"/>
        <end position="43"/>
    </location>
</feature>
<dbReference type="Gene3D" id="2.60.40.1240">
    <property type="match status" value="1"/>
</dbReference>
<keyword evidence="1" id="KW-0732">Signal</keyword>
<keyword evidence="2" id="KW-0472">Membrane</keyword>
<reference evidence="4 5" key="1">
    <citation type="submission" date="2024-10" db="EMBL/GenBank/DDBJ databases">
        <title>The Natural Products Discovery Center: Release of the First 8490 Sequenced Strains for Exploring Actinobacteria Biosynthetic Diversity.</title>
        <authorList>
            <person name="Kalkreuter E."/>
            <person name="Kautsar S.A."/>
            <person name="Yang D."/>
            <person name="Bader C.D."/>
            <person name="Teijaro C.N."/>
            <person name="Fluegel L."/>
            <person name="Davis C.M."/>
            <person name="Simpson J.R."/>
            <person name="Lauterbach L."/>
            <person name="Steele A.D."/>
            <person name="Gui C."/>
            <person name="Meng S."/>
            <person name="Li G."/>
            <person name="Viehrig K."/>
            <person name="Ye F."/>
            <person name="Su P."/>
            <person name="Kiefer A.F."/>
            <person name="Nichols A."/>
            <person name="Cepeda A.J."/>
            <person name="Yan W."/>
            <person name="Fan B."/>
            <person name="Jiang Y."/>
            <person name="Adhikari A."/>
            <person name="Zheng C.-J."/>
            <person name="Schuster L."/>
            <person name="Cowan T.M."/>
            <person name="Smanski M.J."/>
            <person name="Chevrette M.G."/>
            <person name="De Carvalho L.P.S."/>
            <person name="Shen B."/>
        </authorList>
    </citation>
    <scope>NUCLEOTIDE SEQUENCE [LARGE SCALE GENOMIC DNA]</scope>
    <source>
        <strain evidence="4 5">NPDC001867</strain>
    </source>
</reference>
<organism evidence="4 5">
    <name type="scientific">Nocardia elegans</name>
    <dbReference type="NCBI Taxonomy" id="300029"/>
    <lineage>
        <taxon>Bacteria</taxon>
        <taxon>Bacillati</taxon>
        <taxon>Actinomycetota</taxon>
        <taxon>Actinomycetes</taxon>
        <taxon>Mycobacteriales</taxon>
        <taxon>Nocardiaceae</taxon>
        <taxon>Nocardia</taxon>
    </lineage>
</organism>
<protein>
    <submittedName>
        <fullName evidence="4">DUF4352 domain-containing protein</fullName>
    </submittedName>
</protein>
<dbReference type="InterPro" id="IPR029051">
    <property type="entry name" value="DUF4352"/>
</dbReference>
<dbReference type="Pfam" id="PF11611">
    <property type="entry name" value="DUF4352"/>
    <property type="match status" value="1"/>
</dbReference>
<evidence type="ECO:0000259" key="3">
    <source>
        <dbReference type="Pfam" id="PF11611"/>
    </source>
</evidence>
<gene>
    <name evidence="4" type="ORF">ACFYY5_16445</name>
</gene>
<proteinExistence type="predicted"/>
<comment type="caution">
    <text evidence="4">The sequence shown here is derived from an EMBL/GenBank/DDBJ whole genome shotgun (WGS) entry which is preliminary data.</text>
</comment>
<evidence type="ECO:0000313" key="4">
    <source>
        <dbReference type="EMBL" id="MFF4024426.1"/>
    </source>
</evidence>